<dbReference type="SUPFAM" id="SSF55681">
    <property type="entry name" value="Class II aaRS and biotin synthetases"/>
    <property type="match status" value="1"/>
</dbReference>
<dbReference type="Proteomes" id="UP000030744">
    <property type="component" value="Unassembled WGS sequence"/>
</dbReference>
<evidence type="ECO:0000256" key="9">
    <source>
        <dbReference type="ARBA" id="ARBA00049515"/>
    </source>
</evidence>
<dbReference type="GO" id="GO:0005524">
    <property type="term" value="F:ATP binding"/>
    <property type="evidence" value="ECO:0007669"/>
    <property type="project" value="UniProtKB-KW"/>
</dbReference>
<evidence type="ECO:0000259" key="11">
    <source>
        <dbReference type="PROSITE" id="PS50862"/>
    </source>
</evidence>
<gene>
    <name evidence="12" type="ORF">EMH_0006980</name>
</gene>
<dbReference type="OrthoDB" id="5423599at2759"/>
<feature type="region of interest" description="Disordered" evidence="10">
    <location>
        <begin position="14"/>
        <end position="40"/>
    </location>
</feature>
<evidence type="ECO:0000256" key="10">
    <source>
        <dbReference type="SAM" id="MobiDB-lite"/>
    </source>
</evidence>
<evidence type="ECO:0000313" key="12">
    <source>
        <dbReference type="EMBL" id="CDJ30666.1"/>
    </source>
</evidence>
<evidence type="ECO:0000313" key="13">
    <source>
        <dbReference type="Proteomes" id="UP000030744"/>
    </source>
</evidence>
<comment type="catalytic activity">
    <reaction evidence="9">
        <text>tRNA(Thr) + L-threonine + ATP = L-threonyl-tRNA(Thr) + AMP + diphosphate + H(+)</text>
        <dbReference type="Rhea" id="RHEA:24624"/>
        <dbReference type="Rhea" id="RHEA-COMP:9670"/>
        <dbReference type="Rhea" id="RHEA-COMP:9704"/>
        <dbReference type="ChEBI" id="CHEBI:15378"/>
        <dbReference type="ChEBI" id="CHEBI:30616"/>
        <dbReference type="ChEBI" id="CHEBI:33019"/>
        <dbReference type="ChEBI" id="CHEBI:57926"/>
        <dbReference type="ChEBI" id="CHEBI:78442"/>
        <dbReference type="ChEBI" id="CHEBI:78534"/>
        <dbReference type="ChEBI" id="CHEBI:456215"/>
        <dbReference type="EC" id="6.1.1.3"/>
    </reaction>
</comment>
<feature type="compositionally biased region" description="Polar residues" evidence="10">
    <location>
        <begin position="28"/>
        <end position="37"/>
    </location>
</feature>
<evidence type="ECO:0000256" key="4">
    <source>
        <dbReference type="ARBA" id="ARBA00022741"/>
    </source>
</evidence>
<dbReference type="EMBL" id="HG682685">
    <property type="protein sequence ID" value="CDJ30666.1"/>
    <property type="molecule type" value="Genomic_DNA"/>
</dbReference>
<accession>U6K0Y9</accession>
<keyword evidence="3" id="KW-0436">Ligase</keyword>
<dbReference type="EC" id="6.1.1.3" evidence="2"/>
<dbReference type="GeneID" id="25375698"/>
<evidence type="ECO:0000256" key="7">
    <source>
        <dbReference type="ARBA" id="ARBA00023146"/>
    </source>
</evidence>
<dbReference type="RefSeq" id="XP_013353231.1">
    <property type="nucleotide sequence ID" value="XM_013497777.1"/>
</dbReference>
<evidence type="ECO:0000256" key="2">
    <source>
        <dbReference type="ARBA" id="ARBA00013163"/>
    </source>
</evidence>
<dbReference type="PANTHER" id="PTHR11451:SF44">
    <property type="entry name" value="THREONINE--TRNA LIGASE, CHLOROPLASTIC_MITOCHONDRIAL 2"/>
    <property type="match status" value="1"/>
</dbReference>
<dbReference type="InterPro" id="IPR045864">
    <property type="entry name" value="aa-tRNA-synth_II/BPL/LPL"/>
</dbReference>
<keyword evidence="4" id="KW-0547">Nucleotide-binding</keyword>
<keyword evidence="6" id="KW-0648">Protein biosynthesis</keyword>
<reference evidence="12" key="1">
    <citation type="submission" date="2013-10" db="EMBL/GenBank/DDBJ databases">
        <title>Genomic analysis of the causative agents of coccidiosis in chickens.</title>
        <authorList>
            <person name="Reid A.J."/>
            <person name="Blake D."/>
            <person name="Billington K."/>
            <person name="Browne H."/>
            <person name="Dunn M."/>
            <person name="Hung S."/>
            <person name="Kawahara F."/>
            <person name="Miranda-Saavedra D."/>
            <person name="Mourier T."/>
            <person name="Nagra H."/>
            <person name="Otto T.D."/>
            <person name="Rawlings N."/>
            <person name="Sanchez A."/>
            <person name="Sanders M."/>
            <person name="Subramaniam C."/>
            <person name="Tay Y."/>
            <person name="Dear P."/>
            <person name="Doerig C."/>
            <person name="Gruber A."/>
            <person name="Parkinson J."/>
            <person name="Shirley M."/>
            <person name="Wan K.L."/>
            <person name="Berriman M."/>
            <person name="Tomley F."/>
            <person name="Pain A."/>
        </authorList>
    </citation>
    <scope>NUCLEOTIDE SEQUENCE [LARGE SCALE GENOMIC DNA]</scope>
    <source>
        <strain evidence="12">Houghton</strain>
    </source>
</reference>
<comment type="similarity">
    <text evidence="1">Belongs to the class-II aminoacyl-tRNA synthetase family.</text>
</comment>
<dbReference type="Gene3D" id="3.30.930.10">
    <property type="entry name" value="Bira Bifunctional Protein, Domain 2"/>
    <property type="match status" value="1"/>
</dbReference>
<keyword evidence="7" id="KW-0030">Aminoacyl-tRNA synthetase</keyword>
<keyword evidence="5" id="KW-0067">ATP-binding</keyword>
<dbReference type="PROSITE" id="PS50862">
    <property type="entry name" value="AA_TRNA_LIGASE_II"/>
    <property type="match status" value="1"/>
</dbReference>
<dbReference type="VEuPathDB" id="ToxoDB:EMH_0006980"/>
<dbReference type="Pfam" id="PF00587">
    <property type="entry name" value="tRNA-synt_2b"/>
    <property type="match status" value="1"/>
</dbReference>
<dbReference type="PRINTS" id="PR01047">
    <property type="entry name" value="TRNASYNTHTHR"/>
</dbReference>
<evidence type="ECO:0000256" key="1">
    <source>
        <dbReference type="ARBA" id="ARBA00008226"/>
    </source>
</evidence>
<sequence>MQHFADNMFAIADPRERGSDTLPGDMQNVETPQQEGSTPPPIYDAGTSYLLKPMSCPLHLSYFFDRSVRLGSALPLRICEFGHVYRREVPSALCGLMRMREFTQDDGHILCRMSQALAEVTAFLSACQKLYKAAGFCKGEIIYHISTRPESSQGSEQEWADAEGLLRSALEQLEIPFTVARGEGAFYGPKIDIHLPGVDGRLWQTGTLQVDMFSPKNFGLEPTPENNDRLCLLHRAMCGSLERFLGLVLEHLDGHLPFWLAPTQILPMKKAVEGELLDTLIEHLTRTATVSARHVSKSANRNKFAFLGETKLVVVWGNYYSLPAVGPSIGAPVNKLILCA</sequence>
<name>U6K0Y9_9EIME</name>
<organism evidence="12 13">
    <name type="scientific">Eimeria mitis</name>
    <dbReference type="NCBI Taxonomy" id="44415"/>
    <lineage>
        <taxon>Eukaryota</taxon>
        <taxon>Sar</taxon>
        <taxon>Alveolata</taxon>
        <taxon>Apicomplexa</taxon>
        <taxon>Conoidasida</taxon>
        <taxon>Coccidia</taxon>
        <taxon>Eucoccidiorida</taxon>
        <taxon>Eimeriorina</taxon>
        <taxon>Eimeriidae</taxon>
        <taxon>Eimeria</taxon>
    </lineage>
</organism>
<dbReference type="GO" id="GO:0006435">
    <property type="term" value="P:threonyl-tRNA aminoacylation"/>
    <property type="evidence" value="ECO:0007669"/>
    <property type="project" value="InterPro"/>
</dbReference>
<dbReference type="PANTHER" id="PTHR11451">
    <property type="entry name" value="THREONINE-TRNA LIGASE"/>
    <property type="match status" value="1"/>
</dbReference>
<dbReference type="GO" id="GO:0005737">
    <property type="term" value="C:cytoplasm"/>
    <property type="evidence" value="ECO:0007669"/>
    <property type="project" value="InterPro"/>
</dbReference>
<dbReference type="InterPro" id="IPR002320">
    <property type="entry name" value="Thr-tRNA-ligase_IIa"/>
</dbReference>
<evidence type="ECO:0000256" key="8">
    <source>
        <dbReference type="ARBA" id="ARBA00031900"/>
    </source>
</evidence>
<keyword evidence="13" id="KW-1185">Reference proteome</keyword>
<evidence type="ECO:0000256" key="3">
    <source>
        <dbReference type="ARBA" id="ARBA00022598"/>
    </source>
</evidence>
<dbReference type="GO" id="GO:0004829">
    <property type="term" value="F:threonine-tRNA ligase activity"/>
    <property type="evidence" value="ECO:0007669"/>
    <property type="project" value="UniProtKB-EC"/>
</dbReference>
<evidence type="ECO:0000256" key="6">
    <source>
        <dbReference type="ARBA" id="ARBA00022917"/>
    </source>
</evidence>
<dbReference type="AlphaFoldDB" id="U6K0Y9"/>
<dbReference type="InterPro" id="IPR002314">
    <property type="entry name" value="aa-tRNA-synt_IIb"/>
</dbReference>
<dbReference type="InterPro" id="IPR006195">
    <property type="entry name" value="aa-tRNA-synth_II"/>
</dbReference>
<reference evidence="12" key="2">
    <citation type="submission" date="2013-10" db="EMBL/GenBank/DDBJ databases">
        <authorList>
            <person name="Aslett M."/>
        </authorList>
    </citation>
    <scope>NUCLEOTIDE SEQUENCE [LARGE SCALE GENOMIC DNA]</scope>
    <source>
        <strain evidence="12">Houghton</strain>
    </source>
</reference>
<evidence type="ECO:0000256" key="5">
    <source>
        <dbReference type="ARBA" id="ARBA00022840"/>
    </source>
</evidence>
<proteinExistence type="inferred from homology"/>
<protein>
    <recommendedName>
        <fullName evidence="2">threonine--tRNA ligase</fullName>
        <ecNumber evidence="2">6.1.1.3</ecNumber>
    </recommendedName>
    <alternativeName>
        <fullName evidence="8">Threonyl-tRNA synthetase</fullName>
    </alternativeName>
</protein>
<feature type="domain" description="Aminoacyl-transfer RNA synthetases class-II family profile" evidence="11">
    <location>
        <begin position="1"/>
        <end position="257"/>
    </location>
</feature>